<dbReference type="Gene3D" id="3.10.180.10">
    <property type="entry name" value="2,3-Dihydroxybiphenyl 1,2-Dioxygenase, domain 1"/>
    <property type="match status" value="2"/>
</dbReference>
<evidence type="ECO:0000313" key="1">
    <source>
        <dbReference type="EMBL" id="QOY38716.2"/>
    </source>
</evidence>
<evidence type="ECO:0000313" key="2">
    <source>
        <dbReference type="Proteomes" id="UP000180175"/>
    </source>
</evidence>
<dbReference type="OrthoDB" id="9792626at2"/>
<reference evidence="1 2" key="1">
    <citation type="journal article" date="2017" name="Genome Announc.">
        <title>Draft Genome Sequences of Four Alkaliphilic Bacteria Belonging to the Anaerobacillus Genus.</title>
        <authorList>
            <person name="Bassil N.M."/>
            <person name="Lloyd J.R."/>
        </authorList>
    </citation>
    <scope>NUCLEOTIDE SEQUENCE [LARGE SCALE GENOMIC DNA]</scope>
    <source>
        <strain evidence="1 2">NB2006</strain>
    </source>
</reference>
<dbReference type="Proteomes" id="UP000180175">
    <property type="component" value="Chromosome"/>
</dbReference>
<dbReference type="PROSITE" id="PS51819">
    <property type="entry name" value="VOC"/>
    <property type="match status" value="2"/>
</dbReference>
<keyword evidence="2" id="KW-1185">Reference proteome</keyword>
<proteinExistence type="predicted"/>
<sequence>MSLNNYTGTMEPRIGYVELQVSDIERSLTFYQELIGFRVLERDEKTATLSADGNVPQLVLIEDETFIERPLRTTGLYHFAILVPTRQDLALSLVHLAESGYPLQGTSDHQYSEALYLADPDNNGIEIYADRNSNQWERDEKGGYVGGTAQLDVESLIAEIKDSKWDGLPSGTRIGHMHLQISDIEESEKFYVEALGFNIVAQDALMLFVSKDAYHHHIGMNMWAGRGLPSPPDHALGLKVFTLHFTEEEYQSAKTGLDQLGYSYSEENQEISVEDPSGNSIKIISRTF</sequence>
<dbReference type="Pfam" id="PF00903">
    <property type="entry name" value="Glyoxalase"/>
    <property type="match status" value="2"/>
</dbReference>
<dbReference type="PANTHER" id="PTHR43279">
    <property type="entry name" value="CATECHOL-2,3-DIOXYGENASE"/>
    <property type="match status" value="1"/>
</dbReference>
<dbReference type="CDD" id="cd16359">
    <property type="entry name" value="VOC_BsCatE_like_C"/>
    <property type="match status" value="1"/>
</dbReference>
<dbReference type="PANTHER" id="PTHR43279:SF1">
    <property type="entry name" value="CATECHOL-2,3-DIOXYGENASE"/>
    <property type="match status" value="1"/>
</dbReference>
<dbReference type="InterPro" id="IPR004360">
    <property type="entry name" value="Glyas_Fos-R_dOase_dom"/>
</dbReference>
<reference evidence="1 2" key="2">
    <citation type="journal article" date="2019" name="Int. J. Syst. Evol. Microbiol.">
        <title>Anaerobacillus isosaccharinicus sp. nov., an alkaliphilic bacterium which degrades isosaccharinic acid.</title>
        <authorList>
            <person name="Bassil N.M."/>
            <person name="Lloyd J.R."/>
        </authorList>
    </citation>
    <scope>NUCLEOTIDE SEQUENCE [LARGE SCALE GENOMIC DNA]</scope>
    <source>
        <strain evidence="1 2">NB2006</strain>
    </source>
</reference>
<gene>
    <name evidence="1" type="ORF">AWH56_021740</name>
</gene>
<accession>A0A7S7LCX3</accession>
<dbReference type="InterPro" id="IPR037523">
    <property type="entry name" value="VOC_core"/>
</dbReference>
<name>A0A7S7LCX3_9BACI</name>
<dbReference type="EMBL" id="CP063356">
    <property type="protein sequence ID" value="QOY38716.2"/>
    <property type="molecule type" value="Genomic_DNA"/>
</dbReference>
<protein>
    <submittedName>
        <fullName evidence="1">VOC family protein</fullName>
    </submittedName>
</protein>
<dbReference type="KEGG" id="aia:AWH56_021740"/>
<dbReference type="InterPro" id="IPR029068">
    <property type="entry name" value="Glyas_Bleomycin-R_OHBP_Dase"/>
</dbReference>
<dbReference type="CDD" id="cd07255">
    <property type="entry name" value="VOC_BsCatE_like_N"/>
    <property type="match status" value="1"/>
</dbReference>
<dbReference type="SUPFAM" id="SSF54593">
    <property type="entry name" value="Glyoxalase/Bleomycin resistance protein/Dihydroxybiphenyl dioxygenase"/>
    <property type="match status" value="2"/>
</dbReference>
<organism evidence="1 2">
    <name type="scientific">Anaerobacillus isosaccharinicus</name>
    <dbReference type="NCBI Taxonomy" id="1532552"/>
    <lineage>
        <taxon>Bacteria</taxon>
        <taxon>Bacillati</taxon>
        <taxon>Bacillota</taxon>
        <taxon>Bacilli</taxon>
        <taxon>Bacillales</taxon>
        <taxon>Bacillaceae</taxon>
        <taxon>Anaerobacillus</taxon>
    </lineage>
</organism>